<sequence length="209" mass="22699">MANLQLAATGIQSASPREAQSQWVFEGDNTAAAIKRGGGKGDLRNTESREARGSPRITTLSFRMPVSLPRVPPVGRGAVCRNPGRASLAVKDCQLGREDRLHSIPTMVTAPWIVRVLSAAGKLGEPSVCSFKPPTPSKLKGPESPVWGFLSCIATPLFAVLDMQFRFSLLRTWTAARSTQGLSEWAARERSWPQEAVLNLNTQFVTTLN</sequence>
<evidence type="ECO:0000313" key="3">
    <source>
        <dbReference type="Proteomes" id="UP000030151"/>
    </source>
</evidence>
<evidence type="ECO:0000256" key="1">
    <source>
        <dbReference type="SAM" id="MobiDB-lite"/>
    </source>
</evidence>
<protein>
    <submittedName>
        <fullName evidence="2">Uncharacterized protein</fullName>
    </submittedName>
</protein>
<gene>
    <name evidence="2" type="ORF">X797_005924</name>
</gene>
<dbReference type="Proteomes" id="UP000030151">
    <property type="component" value="Unassembled WGS sequence"/>
</dbReference>
<comment type="caution">
    <text evidence="2">The sequence shown here is derived from an EMBL/GenBank/DDBJ whole genome shotgun (WGS) entry which is preliminary data.</text>
</comment>
<reference evidence="2 3" key="1">
    <citation type="submission" date="2014-02" db="EMBL/GenBank/DDBJ databases">
        <title>The genome sequence of the entomopathogenic fungus Metarhizium robertsii ARSEF 2575.</title>
        <authorList>
            <person name="Giuliano Garisto Donzelli B."/>
            <person name="Roe B.A."/>
            <person name="Macmil S.L."/>
            <person name="Krasnoff S.B."/>
            <person name="Gibson D.M."/>
        </authorList>
    </citation>
    <scope>NUCLEOTIDE SEQUENCE [LARGE SCALE GENOMIC DNA]</scope>
    <source>
        <strain evidence="2 3">ARSEF 2575</strain>
    </source>
</reference>
<feature type="compositionally biased region" description="Basic and acidic residues" evidence="1">
    <location>
        <begin position="39"/>
        <end position="53"/>
    </location>
</feature>
<dbReference type="EMBL" id="JELW01000010">
    <property type="protein sequence ID" value="EXV00910.1"/>
    <property type="molecule type" value="Genomic_DNA"/>
</dbReference>
<feature type="region of interest" description="Disordered" evidence="1">
    <location>
        <begin position="34"/>
        <end position="54"/>
    </location>
</feature>
<name>A0A0A1UUL6_9HYPO</name>
<dbReference type="AlphaFoldDB" id="A0A0A1UUL6"/>
<evidence type="ECO:0000313" key="2">
    <source>
        <dbReference type="EMBL" id="EXV00910.1"/>
    </source>
</evidence>
<proteinExistence type="predicted"/>
<organism evidence="2 3">
    <name type="scientific">Metarhizium robertsii</name>
    <dbReference type="NCBI Taxonomy" id="568076"/>
    <lineage>
        <taxon>Eukaryota</taxon>
        <taxon>Fungi</taxon>
        <taxon>Dikarya</taxon>
        <taxon>Ascomycota</taxon>
        <taxon>Pezizomycotina</taxon>
        <taxon>Sordariomycetes</taxon>
        <taxon>Hypocreomycetidae</taxon>
        <taxon>Hypocreales</taxon>
        <taxon>Clavicipitaceae</taxon>
        <taxon>Metarhizium</taxon>
    </lineage>
</organism>
<dbReference type="HOGENOM" id="CLU_1315675_0_0_1"/>
<accession>A0A0A1UUL6</accession>